<evidence type="ECO:0000256" key="3">
    <source>
        <dbReference type="ARBA" id="ARBA00022692"/>
    </source>
</evidence>
<feature type="transmembrane region" description="Helical" evidence="8">
    <location>
        <begin position="338"/>
        <end position="363"/>
    </location>
</feature>
<dbReference type="InterPro" id="IPR040241">
    <property type="entry name" value="TRP_Flc/Pkd2-like"/>
</dbReference>
<evidence type="ECO:0000256" key="1">
    <source>
        <dbReference type="ARBA" id="ARBA00004141"/>
    </source>
</evidence>
<gene>
    <name evidence="11" type="ORF">B0A50_02564</name>
</gene>
<protein>
    <recommendedName>
        <fullName evidence="10">ML-like domain-containing protein</fullName>
    </recommendedName>
</protein>
<dbReference type="Pfam" id="PF14558">
    <property type="entry name" value="TRP_N"/>
    <property type="match status" value="1"/>
</dbReference>
<dbReference type="GO" id="GO:0009272">
    <property type="term" value="P:fungal-type cell wall biogenesis"/>
    <property type="evidence" value="ECO:0007669"/>
    <property type="project" value="TreeGrafter"/>
</dbReference>
<keyword evidence="12" id="KW-1185">Reference proteome</keyword>
<keyword evidence="5 8" id="KW-1133">Transmembrane helix</keyword>
<accession>A0A4U0U5X5</accession>
<feature type="region of interest" description="Disordered" evidence="7">
    <location>
        <begin position="651"/>
        <end position="734"/>
    </location>
</feature>
<dbReference type="SMART" id="SM01320">
    <property type="entry name" value="TRP_N"/>
    <property type="match status" value="1"/>
</dbReference>
<keyword evidence="6 8" id="KW-0472">Membrane</keyword>
<organism evidence="11 12">
    <name type="scientific">Salinomyces thailandicus</name>
    <dbReference type="NCBI Taxonomy" id="706561"/>
    <lineage>
        <taxon>Eukaryota</taxon>
        <taxon>Fungi</taxon>
        <taxon>Dikarya</taxon>
        <taxon>Ascomycota</taxon>
        <taxon>Pezizomycotina</taxon>
        <taxon>Dothideomycetes</taxon>
        <taxon>Dothideomycetidae</taxon>
        <taxon>Mycosphaerellales</taxon>
        <taxon>Teratosphaeriaceae</taxon>
        <taxon>Salinomyces</taxon>
    </lineage>
</organism>
<evidence type="ECO:0000256" key="2">
    <source>
        <dbReference type="ARBA" id="ARBA00010642"/>
    </source>
</evidence>
<dbReference type="Pfam" id="PF06011">
    <property type="entry name" value="TRP"/>
    <property type="match status" value="1"/>
</dbReference>
<keyword evidence="4 9" id="KW-0732">Signal</keyword>
<dbReference type="Proteomes" id="UP000308549">
    <property type="component" value="Unassembled WGS sequence"/>
</dbReference>
<comment type="similarity">
    <text evidence="2">Belongs to the transient receptor potential (TRP) ion channel family.</text>
</comment>
<feature type="domain" description="ML-like" evidence="10">
    <location>
        <begin position="27"/>
        <end position="165"/>
    </location>
</feature>
<dbReference type="PANTHER" id="PTHR31145">
    <property type="entry name" value="INTEGRAL MEMBRANE PROTEIN (AFU_ORTHOLOGUE AFUA_7G01610)"/>
    <property type="match status" value="1"/>
</dbReference>
<evidence type="ECO:0000256" key="4">
    <source>
        <dbReference type="ARBA" id="ARBA00022729"/>
    </source>
</evidence>
<dbReference type="EMBL" id="NAJL01000011">
    <property type="protein sequence ID" value="TKA30337.1"/>
    <property type="molecule type" value="Genomic_DNA"/>
</dbReference>
<feature type="compositionally biased region" description="Basic and acidic residues" evidence="7">
    <location>
        <begin position="709"/>
        <end position="720"/>
    </location>
</feature>
<dbReference type="OrthoDB" id="2115177at2759"/>
<dbReference type="InterPro" id="IPR010308">
    <property type="entry name" value="TRP_C"/>
</dbReference>
<dbReference type="GO" id="GO:0016020">
    <property type="term" value="C:membrane"/>
    <property type="evidence" value="ECO:0007669"/>
    <property type="project" value="UniProtKB-SubCell"/>
</dbReference>
<comment type="subcellular location">
    <subcellularLocation>
        <location evidence="1">Membrane</location>
        <topology evidence="1">Multi-pass membrane protein</topology>
    </subcellularLocation>
</comment>
<feature type="compositionally biased region" description="Basic and acidic residues" evidence="7">
    <location>
        <begin position="682"/>
        <end position="699"/>
    </location>
</feature>
<feature type="signal peptide" evidence="9">
    <location>
        <begin position="1"/>
        <end position="25"/>
    </location>
</feature>
<feature type="transmembrane region" description="Helical" evidence="8">
    <location>
        <begin position="417"/>
        <end position="442"/>
    </location>
</feature>
<sequence length="734" mass="80307">MRLPLRLPWLLQAALLSVLPVSVLGSDVLSSTGYSLCMNNGSIKVDKMDVTYNKKTKVIVYDVAGSSSVEQNVTAKLVVSAYGKEVYTKYIDPCEKDIKRMCPVPAGEFSASGTEVVPDEYASQIPSIAFSIPDLDGTVKMELTGKGNSTVGCIQSGVGNGHTLKMPSVAYAAAGVAGAAFAFSAVSAVGAGGVPGVAAPSPTFGEVFGWFQGMALNGMLSVQYPQVYQSFTTNFGFSTGLIPWGSMQTTIDNFRKSTGGNLTENSYAYLKNATLVYSDGSNSTSSSSLGRRALASALLWARDEGASNSTSTEPTEEHYVTGIEAYVEQLSIPQSNTFMTLLLVWAIVVGVIIVVILLLKVILEAWSMFGNIPKSMESWRKRYWWRLAKALTNLVLLLYGIWTMYCVYQFTNGDSWAAKVLAGVTLALFTAVLLFFTLRIYLKAQQYKKLEGDAGRLYEDKEIWVKYNLFYENYKKGYWWLFIPAIVYMCVRGCVIAGANGHGMIQTAGQLIVEGLMLGLLLWSRPCERKSGNWINIIIQVVRVISVVCVLVFVEELGMSQTTKTVTGVVLIVIQCSLTGVLAILIAVNALISCIKQNPHRKARKDKEKINRDLDDLTPLDARNSLLMEPMAQKGVDGSVYKAPVVSSMPFGDHKGRYDPVPPRPDSPAVQSERSLSRPSRFAREDSDYDHDHDHDHAHLVSSAASMGRRTDRSVSRSPDRQPALPDLGYGHAY</sequence>
<feature type="transmembrane region" description="Helical" evidence="8">
    <location>
        <begin position="478"/>
        <end position="499"/>
    </location>
</feature>
<feature type="transmembrane region" description="Helical" evidence="8">
    <location>
        <begin position="566"/>
        <end position="595"/>
    </location>
</feature>
<evidence type="ECO:0000259" key="10">
    <source>
        <dbReference type="SMART" id="SM01320"/>
    </source>
</evidence>
<evidence type="ECO:0000256" key="6">
    <source>
        <dbReference type="ARBA" id="ARBA00023136"/>
    </source>
</evidence>
<evidence type="ECO:0000313" key="11">
    <source>
        <dbReference type="EMBL" id="TKA30337.1"/>
    </source>
</evidence>
<dbReference type="AlphaFoldDB" id="A0A4U0U5X5"/>
<keyword evidence="3 8" id="KW-0812">Transmembrane</keyword>
<dbReference type="GO" id="GO:0055085">
    <property type="term" value="P:transmembrane transport"/>
    <property type="evidence" value="ECO:0007669"/>
    <property type="project" value="TreeGrafter"/>
</dbReference>
<feature type="transmembrane region" description="Helical" evidence="8">
    <location>
        <begin position="535"/>
        <end position="554"/>
    </location>
</feature>
<feature type="chain" id="PRO_5020707576" description="ML-like domain-containing protein" evidence="9">
    <location>
        <begin position="26"/>
        <end position="734"/>
    </location>
</feature>
<reference evidence="11 12" key="1">
    <citation type="submission" date="2017-03" db="EMBL/GenBank/DDBJ databases">
        <title>Genomes of endolithic fungi from Antarctica.</title>
        <authorList>
            <person name="Coleine C."/>
            <person name="Masonjones S."/>
            <person name="Stajich J.E."/>
        </authorList>
    </citation>
    <scope>NUCLEOTIDE SEQUENCE [LARGE SCALE GENOMIC DNA]</scope>
    <source>
        <strain evidence="11 12">CCFEE 6315</strain>
    </source>
</reference>
<feature type="transmembrane region" description="Helical" evidence="8">
    <location>
        <begin position="383"/>
        <end position="405"/>
    </location>
</feature>
<feature type="compositionally biased region" description="Polar residues" evidence="7">
    <location>
        <begin position="669"/>
        <end position="678"/>
    </location>
</feature>
<comment type="caution">
    <text evidence="11">The sequence shown here is derived from an EMBL/GenBank/DDBJ whole genome shotgun (WGS) entry which is preliminary data.</text>
</comment>
<evidence type="ECO:0000256" key="5">
    <source>
        <dbReference type="ARBA" id="ARBA00022989"/>
    </source>
</evidence>
<evidence type="ECO:0000256" key="9">
    <source>
        <dbReference type="SAM" id="SignalP"/>
    </source>
</evidence>
<dbReference type="InterPro" id="IPR032800">
    <property type="entry name" value="TRP_N"/>
</dbReference>
<feature type="transmembrane region" description="Helical" evidence="8">
    <location>
        <begin position="505"/>
        <end position="523"/>
    </location>
</feature>
<evidence type="ECO:0000256" key="8">
    <source>
        <dbReference type="SAM" id="Phobius"/>
    </source>
</evidence>
<dbReference type="PANTHER" id="PTHR31145:SF5">
    <property type="entry name" value="DUF907 DOMAIN PROTEIN (AFU_ORTHOLOGUE AFUA_2G06100)"/>
    <property type="match status" value="1"/>
</dbReference>
<proteinExistence type="inferred from homology"/>
<evidence type="ECO:0000313" key="12">
    <source>
        <dbReference type="Proteomes" id="UP000308549"/>
    </source>
</evidence>
<evidence type="ECO:0000256" key="7">
    <source>
        <dbReference type="SAM" id="MobiDB-lite"/>
    </source>
</evidence>
<name>A0A4U0U5X5_9PEZI</name>